<proteinExistence type="inferred from homology"/>
<feature type="transmembrane region" description="Helical" evidence="10">
    <location>
        <begin position="38"/>
        <end position="57"/>
    </location>
</feature>
<evidence type="ECO:0000256" key="6">
    <source>
        <dbReference type="ARBA" id="ARBA00022692"/>
    </source>
</evidence>
<organism evidence="11 12">
    <name type="scientific">Salicibibacter cibarius</name>
    <dbReference type="NCBI Taxonomy" id="2743000"/>
    <lineage>
        <taxon>Bacteria</taxon>
        <taxon>Bacillati</taxon>
        <taxon>Bacillota</taxon>
        <taxon>Bacilli</taxon>
        <taxon>Bacillales</taxon>
        <taxon>Bacillaceae</taxon>
        <taxon>Salicibibacter</taxon>
    </lineage>
</organism>
<dbReference type="AlphaFoldDB" id="A0A7T6Z792"/>
<name>A0A7T6Z792_9BACI</name>
<dbReference type="GO" id="GO:0005886">
    <property type="term" value="C:plasma membrane"/>
    <property type="evidence" value="ECO:0007669"/>
    <property type="project" value="TreeGrafter"/>
</dbReference>
<dbReference type="EMBL" id="CP054705">
    <property type="protein sequence ID" value="QQK78285.1"/>
    <property type="molecule type" value="Genomic_DNA"/>
</dbReference>
<accession>A0A7T6Z792</accession>
<dbReference type="InterPro" id="IPR044878">
    <property type="entry name" value="UbiA_sf"/>
</dbReference>
<reference evidence="11 12" key="1">
    <citation type="submission" date="2020-06" db="EMBL/GenBank/DDBJ databases">
        <title>Genomic analysis of Salicibibacter sp. NKC5-3.</title>
        <authorList>
            <person name="Oh Y.J."/>
        </authorList>
    </citation>
    <scope>NUCLEOTIDE SEQUENCE [LARGE SCALE GENOMIC DNA]</scope>
    <source>
        <strain evidence="11 12">NKC5-3</strain>
    </source>
</reference>
<comment type="similarity">
    <text evidence="3">Belongs to the UbiA prenyltransferase family.</text>
</comment>
<dbReference type="EC" id="2.5.1.39" evidence="9"/>
<dbReference type="Pfam" id="PF01040">
    <property type="entry name" value="UbiA"/>
    <property type="match status" value="1"/>
</dbReference>
<evidence type="ECO:0000313" key="11">
    <source>
        <dbReference type="EMBL" id="QQK78285.1"/>
    </source>
</evidence>
<comment type="cofactor">
    <cofactor evidence="1">
        <name>Mg(2+)</name>
        <dbReference type="ChEBI" id="CHEBI:18420"/>
    </cofactor>
</comment>
<feature type="transmembrane region" description="Helical" evidence="10">
    <location>
        <begin position="69"/>
        <end position="90"/>
    </location>
</feature>
<feature type="transmembrane region" description="Helical" evidence="10">
    <location>
        <begin position="137"/>
        <end position="154"/>
    </location>
</feature>
<protein>
    <recommendedName>
        <fullName evidence="9">4-hydroxybenzoate polyprenyltransferase</fullName>
        <ecNumber evidence="9">2.5.1.39</ecNumber>
    </recommendedName>
</protein>
<dbReference type="Proteomes" id="UP000595823">
    <property type="component" value="Chromosome"/>
</dbReference>
<evidence type="ECO:0000256" key="10">
    <source>
        <dbReference type="SAM" id="Phobius"/>
    </source>
</evidence>
<dbReference type="KEGG" id="scia:HUG15_10890"/>
<dbReference type="FunFam" id="1.20.120.1780:FF:000001">
    <property type="entry name" value="4-hydroxybenzoate octaprenyltransferase"/>
    <property type="match status" value="1"/>
</dbReference>
<dbReference type="PANTHER" id="PTHR11048:SF28">
    <property type="entry name" value="4-HYDROXYBENZOATE POLYPRENYLTRANSFERASE, MITOCHONDRIAL"/>
    <property type="match status" value="1"/>
</dbReference>
<dbReference type="Gene3D" id="1.20.120.1780">
    <property type="entry name" value="UbiA prenyltransferase"/>
    <property type="match status" value="1"/>
</dbReference>
<dbReference type="GO" id="GO:0006744">
    <property type="term" value="P:ubiquinone biosynthetic process"/>
    <property type="evidence" value="ECO:0007669"/>
    <property type="project" value="TreeGrafter"/>
</dbReference>
<gene>
    <name evidence="11" type="ORF">HUG15_10890</name>
</gene>
<dbReference type="CDD" id="cd13959">
    <property type="entry name" value="PT_UbiA_COQ2"/>
    <property type="match status" value="1"/>
</dbReference>
<sequence length="311" mass="34516">MPAGQLPGTGGINRGEKEKERETCVIRKIKIIFEMIKFEHTIFALPFAYMGMILGSFEINGSWPTLSQWIWVTVAMFGARSAAMSLNRLIDATIDRRNPRTAERAIPAGLISYLEIIAFIVVSFVLFFTAAFQLNMLAVYLLPIAVFFLTFYSYTKRFTWLCHFILGMTIAIAPLGGWVGATGGLHPESFLLFLAVMFWTAGFDIIYATQDVEHDKSVGLYSVPARFGVKRALQTARGSHVVSIVALFSLFFLSELGVVYLIGACISTAIMIYEHSLVSESDLSNVNVAFFTMNGIVSMVMLAFTIGDFIL</sequence>
<keyword evidence="7 10" id="KW-1133">Transmembrane helix</keyword>
<feature type="transmembrane region" description="Helical" evidence="10">
    <location>
        <begin position="288"/>
        <end position="310"/>
    </location>
</feature>
<dbReference type="FunFam" id="1.10.357.140:FF:000008">
    <property type="entry name" value="4-hydroxybenzoate octaprenyltransferase"/>
    <property type="match status" value="1"/>
</dbReference>
<dbReference type="InterPro" id="IPR006371">
    <property type="entry name" value="Polyprenyltransferase_UbiA-li"/>
</dbReference>
<evidence type="ECO:0000313" key="12">
    <source>
        <dbReference type="Proteomes" id="UP000595823"/>
    </source>
</evidence>
<evidence type="ECO:0000256" key="3">
    <source>
        <dbReference type="ARBA" id="ARBA00005985"/>
    </source>
</evidence>
<dbReference type="InterPro" id="IPR000537">
    <property type="entry name" value="UbiA_prenyltransferase"/>
</dbReference>
<evidence type="ECO:0000256" key="8">
    <source>
        <dbReference type="ARBA" id="ARBA00023136"/>
    </source>
</evidence>
<keyword evidence="4" id="KW-1003">Cell membrane</keyword>
<comment type="subcellular location">
    <subcellularLocation>
        <location evidence="2">Membrane</location>
        <topology evidence="2">Multi-pass membrane protein</topology>
    </subcellularLocation>
</comment>
<dbReference type="NCBIfam" id="TIGR01475">
    <property type="entry name" value="ubiA_other"/>
    <property type="match status" value="1"/>
</dbReference>
<keyword evidence="8 10" id="KW-0472">Membrane</keyword>
<feature type="transmembrane region" description="Helical" evidence="10">
    <location>
        <begin position="240"/>
        <end position="273"/>
    </location>
</feature>
<keyword evidence="6 10" id="KW-0812">Transmembrane</keyword>
<dbReference type="PANTHER" id="PTHR11048">
    <property type="entry name" value="PRENYLTRANSFERASES"/>
    <property type="match status" value="1"/>
</dbReference>
<evidence type="ECO:0000256" key="7">
    <source>
        <dbReference type="ARBA" id="ARBA00022989"/>
    </source>
</evidence>
<evidence type="ECO:0000256" key="1">
    <source>
        <dbReference type="ARBA" id="ARBA00001946"/>
    </source>
</evidence>
<evidence type="ECO:0000256" key="9">
    <source>
        <dbReference type="ARBA" id="ARBA00034524"/>
    </source>
</evidence>
<dbReference type="GO" id="GO:0008412">
    <property type="term" value="F:4-hydroxybenzoate polyprenyltransferase activity"/>
    <property type="evidence" value="ECO:0007669"/>
    <property type="project" value="UniProtKB-EC"/>
</dbReference>
<keyword evidence="5 11" id="KW-0808">Transferase</keyword>
<dbReference type="InterPro" id="IPR039653">
    <property type="entry name" value="Prenyltransferase"/>
</dbReference>
<keyword evidence="12" id="KW-1185">Reference proteome</keyword>
<feature type="transmembrane region" description="Helical" evidence="10">
    <location>
        <begin position="189"/>
        <end position="207"/>
    </location>
</feature>
<feature type="transmembrane region" description="Helical" evidence="10">
    <location>
        <begin position="110"/>
        <end position="131"/>
    </location>
</feature>
<evidence type="ECO:0000256" key="5">
    <source>
        <dbReference type="ARBA" id="ARBA00022679"/>
    </source>
</evidence>
<evidence type="ECO:0000256" key="2">
    <source>
        <dbReference type="ARBA" id="ARBA00004141"/>
    </source>
</evidence>
<feature type="transmembrane region" description="Helical" evidence="10">
    <location>
        <begin position="161"/>
        <end position="183"/>
    </location>
</feature>
<evidence type="ECO:0000256" key="4">
    <source>
        <dbReference type="ARBA" id="ARBA00022519"/>
    </source>
</evidence>
<dbReference type="Gene3D" id="1.10.357.140">
    <property type="entry name" value="UbiA prenyltransferase"/>
    <property type="match status" value="1"/>
</dbReference>
<keyword evidence="4" id="KW-0997">Cell inner membrane</keyword>